<gene>
    <name evidence="1" type="ORF">F9278_22030</name>
</gene>
<evidence type="ECO:0000313" key="2">
    <source>
        <dbReference type="Proteomes" id="UP000327294"/>
    </source>
</evidence>
<protein>
    <submittedName>
        <fullName evidence="1">Uncharacterized protein</fullName>
    </submittedName>
</protein>
<dbReference type="AlphaFoldDB" id="A0A5P8K7A7"/>
<organism evidence="1 2">
    <name type="scientific">Streptomyces phaeolivaceus</name>
    <dbReference type="NCBI Taxonomy" id="2653200"/>
    <lineage>
        <taxon>Bacteria</taxon>
        <taxon>Bacillati</taxon>
        <taxon>Actinomycetota</taxon>
        <taxon>Actinomycetes</taxon>
        <taxon>Kitasatosporales</taxon>
        <taxon>Streptomycetaceae</taxon>
        <taxon>Streptomyces</taxon>
    </lineage>
</organism>
<name>A0A5P8K7A7_9ACTN</name>
<proteinExistence type="predicted"/>
<dbReference type="EMBL" id="CP045096">
    <property type="protein sequence ID" value="QFQ98419.1"/>
    <property type="molecule type" value="Genomic_DNA"/>
</dbReference>
<dbReference type="RefSeq" id="WP_152169882.1">
    <property type="nucleotide sequence ID" value="NZ_CP045096.1"/>
</dbReference>
<accession>A0A5P8K7A7</accession>
<reference evidence="1 2" key="1">
    <citation type="submission" date="2019-10" db="EMBL/GenBank/DDBJ databases">
        <title>Streptomyces sp. strain GY16 isolated from leaves of Broussonetia papyrifera.</title>
        <authorList>
            <person name="Mo P."/>
        </authorList>
    </citation>
    <scope>NUCLEOTIDE SEQUENCE [LARGE SCALE GENOMIC DNA]</scope>
    <source>
        <strain evidence="1 2">GY16</strain>
    </source>
</reference>
<dbReference type="Proteomes" id="UP000327294">
    <property type="component" value="Chromosome"/>
</dbReference>
<keyword evidence="2" id="KW-1185">Reference proteome</keyword>
<evidence type="ECO:0000313" key="1">
    <source>
        <dbReference type="EMBL" id="QFQ98419.1"/>
    </source>
</evidence>
<sequence length="132" mass="13853">MIVLDTDAALALARGHEALHRLADNVAHTPGDWLHIPALCLMRAEEKDEGIGRALLSLPGIQVDPLGQTAAVTVGGMVRDGWGGADTCHALYVATPHLETGGMSIILTGRKDDYPPGVLAIDIDSPGMLGFH</sequence>
<dbReference type="KEGG" id="sphv:F9278_22030"/>